<keyword evidence="2" id="KW-1185">Reference proteome</keyword>
<protein>
    <submittedName>
        <fullName evidence="1">Uncharacterized protein</fullName>
    </submittedName>
</protein>
<name>A2E1Q8_TRIV3</name>
<organism evidence="1 2">
    <name type="scientific">Trichomonas vaginalis (strain ATCC PRA-98 / G3)</name>
    <dbReference type="NCBI Taxonomy" id="412133"/>
    <lineage>
        <taxon>Eukaryota</taxon>
        <taxon>Metamonada</taxon>
        <taxon>Parabasalia</taxon>
        <taxon>Trichomonadida</taxon>
        <taxon>Trichomonadidae</taxon>
        <taxon>Trichomonas</taxon>
    </lineage>
</organism>
<dbReference type="InParanoid" id="A2E1Q8"/>
<evidence type="ECO:0000313" key="2">
    <source>
        <dbReference type="Proteomes" id="UP000001542"/>
    </source>
</evidence>
<gene>
    <name evidence="1" type="ORF">TVAG_424180</name>
</gene>
<dbReference type="RefSeq" id="XP_001325610.1">
    <property type="nucleotide sequence ID" value="XM_001325575.1"/>
</dbReference>
<reference evidence="1" key="2">
    <citation type="journal article" date="2007" name="Science">
        <title>Draft genome sequence of the sexually transmitted pathogen Trichomonas vaginalis.</title>
        <authorList>
            <person name="Carlton J.M."/>
            <person name="Hirt R.P."/>
            <person name="Silva J.C."/>
            <person name="Delcher A.L."/>
            <person name="Schatz M."/>
            <person name="Zhao Q."/>
            <person name="Wortman J.R."/>
            <person name="Bidwell S.L."/>
            <person name="Alsmark U.C.M."/>
            <person name="Besteiro S."/>
            <person name="Sicheritz-Ponten T."/>
            <person name="Noel C.J."/>
            <person name="Dacks J.B."/>
            <person name="Foster P.G."/>
            <person name="Simillion C."/>
            <person name="Van de Peer Y."/>
            <person name="Miranda-Saavedra D."/>
            <person name="Barton G.J."/>
            <person name="Westrop G.D."/>
            <person name="Mueller S."/>
            <person name="Dessi D."/>
            <person name="Fiori P.L."/>
            <person name="Ren Q."/>
            <person name="Paulsen I."/>
            <person name="Zhang H."/>
            <person name="Bastida-Corcuera F.D."/>
            <person name="Simoes-Barbosa A."/>
            <person name="Brown M.T."/>
            <person name="Hayes R.D."/>
            <person name="Mukherjee M."/>
            <person name="Okumura C.Y."/>
            <person name="Schneider R."/>
            <person name="Smith A.J."/>
            <person name="Vanacova S."/>
            <person name="Villalvazo M."/>
            <person name="Haas B.J."/>
            <person name="Pertea M."/>
            <person name="Feldblyum T.V."/>
            <person name="Utterback T.R."/>
            <person name="Shu C.L."/>
            <person name="Osoegawa K."/>
            <person name="de Jong P.J."/>
            <person name="Hrdy I."/>
            <person name="Horvathova L."/>
            <person name="Zubacova Z."/>
            <person name="Dolezal P."/>
            <person name="Malik S.B."/>
            <person name="Logsdon J.M. Jr."/>
            <person name="Henze K."/>
            <person name="Gupta A."/>
            <person name="Wang C.C."/>
            <person name="Dunne R.L."/>
            <person name="Upcroft J.A."/>
            <person name="Upcroft P."/>
            <person name="White O."/>
            <person name="Salzberg S.L."/>
            <person name="Tang P."/>
            <person name="Chiu C.-H."/>
            <person name="Lee Y.-S."/>
            <person name="Embley T.M."/>
            <person name="Coombs G.H."/>
            <person name="Mottram J.C."/>
            <person name="Tachezy J."/>
            <person name="Fraser-Liggett C.M."/>
            <person name="Johnson P.J."/>
        </authorList>
    </citation>
    <scope>NUCLEOTIDE SEQUENCE [LARGE SCALE GENOMIC DNA]</scope>
    <source>
        <strain evidence="1">G3</strain>
    </source>
</reference>
<dbReference type="InterPro" id="IPR016024">
    <property type="entry name" value="ARM-type_fold"/>
</dbReference>
<sequence length="1597" mass="180964">MNINKKLEILIHEWAAVSSFGFLKALGVSRESIVSRLDATLAYLNDAEYTEVFKYIPEKFDQLNPEDIRLHLKVIELHINTFVTDRTRNIITSSVAAAIEKVIIFGARIFKPNKEVKRERTFLKSGLHIPKAGYSYVQIMLDYLNEYIKQTPCEELVMLYTGVFELVINVLMKRKIGNGTEGTIISLMTVNASISTSIWDVMSNLAQMKQEPKVQNTLQILINDIESFRHASKETMANMVQLVTTLKGKWSLLTICSFVAKTFQNIHECSADRTNIQSYVSQLYPILYKYAIDNHTQEWLSSLLILMKISTDEDSAPTASKVVKTLNKVYTKLGGMAYFNLVGMFFDAIVGRSYAHDITRQFLKAWFDKNGYMEPQYKNDVDYWLQIASKMHFCAPTAFKDFVTPIIQTGESHPLFTKIVSVIHIITTISIENLEGITSILAPFVTNLINQPEIQQSMIKLITPLMSVLWKNESGMHGHITTLMSRLVKNNEITVLTQAASFFTDIMEHYPTGTLPLNLITTFATQFLKRTELDANPQQLVNAFTIYQSFFKSLLVYAKRGENVVDQESWNRVIRAMESRLICFSFFPSQKVTKIVEDLWELMTSDIPKTLSPNQLALKIPNITTISSKDLISVLKKEGIEQRFVAMLIFFVNVDNPKSDFCVRLAKFIFVITRPEYFVNNENIQVQGTSKMIQVLTNLPRTELCELVTMLPIEVWPMFVSQMMKMENLSTRLKFKFAYAMSCNRKFKNLVNTNEEIRNLFVSLVILFMNLPLPTNEEEQQADVLAAEFYASFIRANSENLNQHQEFQDPYTQLFAIIGRLNPDSITLPDISHVFAMLELVHAYVSNWKMTDEAIEALIDWTTFIALKTKGSVLLQLKCHELLQNLVEKNQEGLSVIISCCFRTSIFTTSHVAAAIASSNSDKLYMAILALGLCSRPNVVCRALASEIANSAFDGKFSPLCYMEYNFEEKLVEFYNQVLDNESKEFVFTLLSEVVGSTSLEGCSLPHFKFISNRFTNISDLSQIEKLLKLTSITDFTDLTPIKPLIPLWDSIFKQNTIKREEIFDLLIKKVDSVNNAKTLCAVCIAFQRSFLNNSKQTAQWLTSNLRIIQDPKMTFDGFVPTPLELACSACMSYIFTLETDVQRFNVCWMDKIQYILAWAIFLRFNPLYESYMIPPLLISVSHAAVPSSDLPLFVMRPSDCVAYNVVLPFRYTTEFTTSQMEMLVATLKKFSLLTAELFLDVCADKATSLTKYSADFWTLFSNFFQPRHSSAFLNNFMNAAQAGDLATVGLMMPIITGVVRQNARAEHIGGFVDVIIFVVTTTGNNNFLRLITKHLPGFVETVNKSSDSSTITSTLSWVIQEHGGEAAVIEGVLSTLQMADSLHSPYYTSSLTFLYEVARLLSISDTKYSLTSSVLLLFDSIRRIETNGLTLMISQDLLGLDPPKNYEELTELLKKNWSQSQITYVCSYLLAWAGASAIPVIPANAFTFLRIMTQNWTDAKYMQSISTLGTVISHMMVGATDEKIKLMLPDNTKILTSLVMNDKDLPDVVTLVSPLVERTKGKKSADPAGLPQILPKREHEATLVEVCEFIKSNILE</sequence>
<proteinExistence type="predicted"/>
<dbReference type="VEuPathDB" id="TrichDB:TVAGG3_0304230"/>
<dbReference type="VEuPathDB" id="TrichDB:TVAG_424180"/>
<dbReference type="KEGG" id="tva:4771365"/>
<evidence type="ECO:0000313" key="1">
    <source>
        <dbReference type="EMBL" id="EAY13387.1"/>
    </source>
</evidence>
<dbReference type="Proteomes" id="UP000001542">
    <property type="component" value="Unassembled WGS sequence"/>
</dbReference>
<dbReference type="SUPFAM" id="SSF48371">
    <property type="entry name" value="ARM repeat"/>
    <property type="match status" value="1"/>
</dbReference>
<dbReference type="EMBL" id="DS113286">
    <property type="protein sequence ID" value="EAY13387.1"/>
    <property type="molecule type" value="Genomic_DNA"/>
</dbReference>
<accession>A2E1Q8</accession>
<reference evidence="1" key="1">
    <citation type="submission" date="2006-10" db="EMBL/GenBank/DDBJ databases">
        <authorList>
            <person name="Amadeo P."/>
            <person name="Zhao Q."/>
            <person name="Wortman J."/>
            <person name="Fraser-Liggett C."/>
            <person name="Carlton J."/>
        </authorList>
    </citation>
    <scope>NUCLEOTIDE SEQUENCE</scope>
    <source>
        <strain evidence="1">G3</strain>
    </source>
</reference>
<dbReference type="OrthoDB" id="10265078at2759"/>